<dbReference type="OrthoDB" id="2255243at2759"/>
<reference evidence="2 3" key="1">
    <citation type="submission" date="2016-03" db="EMBL/GenBank/DDBJ databases">
        <title>Choanephora cucurbitarum.</title>
        <authorList>
            <person name="Min B."/>
            <person name="Park H."/>
            <person name="Park J.-H."/>
            <person name="Shin H.-D."/>
            <person name="Choi I.-G."/>
        </authorList>
    </citation>
    <scope>NUCLEOTIDE SEQUENCE [LARGE SCALE GENOMIC DNA]</scope>
    <source>
        <strain evidence="2 3">KUS-F28377</strain>
    </source>
</reference>
<sequence length="121" mass="13965">MLHSNNSNLNSLMYNSGVTTGWSEEQQQRQPSSERITHPEWGVMKEQEFRPLTLKHQKDLENLHQTGNFIKDFYFWQANLGGYCMADMIQNVVISSEGAFALQRRIVDGAPHPGRRKKKTT</sequence>
<organism evidence="2 3">
    <name type="scientific">Choanephora cucurbitarum</name>
    <dbReference type="NCBI Taxonomy" id="101091"/>
    <lineage>
        <taxon>Eukaryota</taxon>
        <taxon>Fungi</taxon>
        <taxon>Fungi incertae sedis</taxon>
        <taxon>Mucoromycota</taxon>
        <taxon>Mucoromycotina</taxon>
        <taxon>Mucoromycetes</taxon>
        <taxon>Mucorales</taxon>
        <taxon>Mucorineae</taxon>
        <taxon>Choanephoraceae</taxon>
        <taxon>Choanephoroideae</taxon>
        <taxon>Choanephora</taxon>
    </lineage>
</organism>
<dbReference type="Proteomes" id="UP000093000">
    <property type="component" value="Unassembled WGS sequence"/>
</dbReference>
<evidence type="ECO:0000313" key="2">
    <source>
        <dbReference type="EMBL" id="OBZ85731.1"/>
    </source>
</evidence>
<comment type="caution">
    <text evidence="2">The sequence shown here is derived from an EMBL/GenBank/DDBJ whole genome shotgun (WGS) entry which is preliminary data.</text>
</comment>
<protein>
    <submittedName>
        <fullName evidence="2">Uncharacterized protein</fullName>
    </submittedName>
</protein>
<accession>A0A1C7N9H2</accession>
<feature type="compositionally biased region" description="Low complexity" evidence="1">
    <location>
        <begin position="23"/>
        <end position="34"/>
    </location>
</feature>
<dbReference type="EMBL" id="LUGH01000366">
    <property type="protein sequence ID" value="OBZ85731.1"/>
    <property type="molecule type" value="Genomic_DNA"/>
</dbReference>
<dbReference type="AlphaFoldDB" id="A0A1C7N9H2"/>
<name>A0A1C7N9H2_9FUNG</name>
<proteinExistence type="predicted"/>
<dbReference type="InParanoid" id="A0A1C7N9H2"/>
<keyword evidence="3" id="KW-1185">Reference proteome</keyword>
<evidence type="ECO:0000313" key="3">
    <source>
        <dbReference type="Proteomes" id="UP000093000"/>
    </source>
</evidence>
<gene>
    <name evidence="2" type="ORF">A0J61_06226</name>
</gene>
<feature type="region of interest" description="Disordered" evidence="1">
    <location>
        <begin position="20"/>
        <end position="42"/>
    </location>
</feature>
<evidence type="ECO:0000256" key="1">
    <source>
        <dbReference type="SAM" id="MobiDB-lite"/>
    </source>
</evidence>